<dbReference type="Gene3D" id="1.10.150.650">
    <property type="match status" value="1"/>
</dbReference>
<dbReference type="AlphaFoldDB" id="A0A3R8LRV0"/>
<dbReference type="GO" id="GO:0004534">
    <property type="term" value="F:5'-3' RNA exonuclease activity"/>
    <property type="evidence" value="ECO:0007669"/>
    <property type="project" value="TreeGrafter"/>
</dbReference>
<organism evidence="3 4">
    <name type="scientific">Lautropia dentalis</name>
    <dbReference type="NCBI Taxonomy" id="2490857"/>
    <lineage>
        <taxon>Bacteria</taxon>
        <taxon>Pseudomonadati</taxon>
        <taxon>Pseudomonadota</taxon>
        <taxon>Betaproteobacteria</taxon>
        <taxon>Burkholderiales</taxon>
        <taxon>Burkholderiaceae</taxon>
        <taxon>Lautropia</taxon>
    </lineage>
</organism>
<feature type="compositionally biased region" description="Polar residues" evidence="1">
    <location>
        <begin position="57"/>
        <end position="67"/>
    </location>
</feature>
<dbReference type="InterPro" id="IPR003141">
    <property type="entry name" value="Pol/His_phosphatase_N"/>
</dbReference>
<dbReference type="OrthoDB" id="9804333at2"/>
<accession>A0A3R8LRV0</accession>
<protein>
    <submittedName>
        <fullName evidence="3">PHP domain-containing protein</fullName>
    </submittedName>
</protein>
<evidence type="ECO:0000313" key="3">
    <source>
        <dbReference type="EMBL" id="RRN45345.1"/>
    </source>
</evidence>
<comment type="caution">
    <text evidence="3">The sequence shown here is derived from an EMBL/GenBank/DDBJ whole genome shotgun (WGS) entry which is preliminary data.</text>
</comment>
<dbReference type="SUPFAM" id="SSF89550">
    <property type="entry name" value="PHP domain-like"/>
    <property type="match status" value="1"/>
</dbReference>
<feature type="domain" description="Polymerase/histidinol phosphatase N-terminal" evidence="2">
    <location>
        <begin position="5"/>
        <end position="112"/>
    </location>
</feature>
<dbReference type="Pfam" id="PF02811">
    <property type="entry name" value="PHP"/>
    <property type="match status" value="1"/>
</dbReference>
<sequence>MSLNIDLHAHSTRSDGTLTPTALVQRARANGVDVLALTDHDILDGLAEAVRAAGSLTSRDTSVSSARAGNDDLRTASDDLPAATGATGGTPASAMPSRRLVLIPGVEISITWAGHTIHIVGLRIDPANAALQAGLAANRDGRSMRAREIAAGLERHGVSGAYEGALRFAANPGLIARSHFGRYLVAQGICSSQREVFDHWLVEGKPGFVPQRWASLADAVGWIRGAGGTAVLAHPGRYQRLDETRLWALAEDFVAAGGEAIEVVAGGHGPEEIARFARWAKRLGIRASRGSDFHDPLESRFDVGQAPPLPMGLVPVWTDWLEVRALAHECV</sequence>
<dbReference type="GO" id="GO:0035312">
    <property type="term" value="F:5'-3' DNA exonuclease activity"/>
    <property type="evidence" value="ECO:0007669"/>
    <property type="project" value="TreeGrafter"/>
</dbReference>
<feature type="compositionally biased region" description="Low complexity" evidence="1">
    <location>
        <begin position="81"/>
        <end position="94"/>
    </location>
</feature>
<proteinExistence type="predicted"/>
<dbReference type="SMART" id="SM00481">
    <property type="entry name" value="POLIIIAc"/>
    <property type="match status" value="1"/>
</dbReference>
<dbReference type="Proteomes" id="UP000270261">
    <property type="component" value="Unassembled WGS sequence"/>
</dbReference>
<dbReference type="RefSeq" id="WP_125094774.1">
    <property type="nucleotide sequence ID" value="NZ_RRUE01000001.1"/>
</dbReference>
<feature type="region of interest" description="Disordered" evidence="1">
    <location>
        <begin position="57"/>
        <end position="94"/>
    </location>
</feature>
<evidence type="ECO:0000259" key="2">
    <source>
        <dbReference type="SMART" id="SM00481"/>
    </source>
</evidence>
<dbReference type="PANTHER" id="PTHR42924:SF3">
    <property type="entry name" value="POLYMERASE_HISTIDINOL PHOSPHATASE N-TERMINAL DOMAIN-CONTAINING PROTEIN"/>
    <property type="match status" value="1"/>
</dbReference>
<evidence type="ECO:0000313" key="4">
    <source>
        <dbReference type="Proteomes" id="UP000270261"/>
    </source>
</evidence>
<dbReference type="Gene3D" id="3.20.20.140">
    <property type="entry name" value="Metal-dependent hydrolases"/>
    <property type="match status" value="2"/>
</dbReference>
<dbReference type="InterPro" id="IPR016195">
    <property type="entry name" value="Pol/histidinol_Pase-like"/>
</dbReference>
<gene>
    <name evidence="3" type="ORF">EHV23_03730</name>
</gene>
<reference evidence="3 4" key="1">
    <citation type="submission" date="2018-11" db="EMBL/GenBank/DDBJ databases">
        <title>Genome sequencing of Lautropia sp. KCOM 2505 (= ChDC F240).</title>
        <authorList>
            <person name="Kook J.-K."/>
            <person name="Park S.-N."/>
            <person name="Lim Y.K."/>
        </authorList>
    </citation>
    <scope>NUCLEOTIDE SEQUENCE [LARGE SCALE GENOMIC DNA]</scope>
    <source>
        <strain evidence="3 4">KCOM 2505</strain>
    </source>
</reference>
<keyword evidence="4" id="KW-1185">Reference proteome</keyword>
<name>A0A3R8LRV0_9BURK</name>
<dbReference type="EMBL" id="RRUE01000001">
    <property type="protein sequence ID" value="RRN45345.1"/>
    <property type="molecule type" value="Genomic_DNA"/>
</dbReference>
<dbReference type="InterPro" id="IPR052018">
    <property type="entry name" value="PHP_domain"/>
</dbReference>
<dbReference type="CDD" id="cd07438">
    <property type="entry name" value="PHP_HisPPase_AMP"/>
    <property type="match status" value="1"/>
</dbReference>
<dbReference type="InterPro" id="IPR004013">
    <property type="entry name" value="PHP_dom"/>
</dbReference>
<dbReference type="PANTHER" id="PTHR42924">
    <property type="entry name" value="EXONUCLEASE"/>
    <property type="match status" value="1"/>
</dbReference>
<evidence type="ECO:0000256" key="1">
    <source>
        <dbReference type="SAM" id="MobiDB-lite"/>
    </source>
</evidence>